<keyword evidence="6" id="KW-1133">Transmembrane helix</keyword>
<dbReference type="SUPFAM" id="SSF53448">
    <property type="entry name" value="Nucleotide-diphospho-sugar transferases"/>
    <property type="match status" value="1"/>
</dbReference>
<comment type="subcellular location">
    <subcellularLocation>
        <location evidence="1 9">Golgi apparatus</location>
        <location evidence="1 9">Golgi stack membrane</location>
        <topology evidence="1 9">Single-pass type II membrane protein</topology>
    </subcellularLocation>
</comment>
<dbReference type="Gene3D" id="3.90.550.10">
    <property type="entry name" value="Spore Coat Polysaccharide Biosynthesis Protein SpsA, Chain A"/>
    <property type="match status" value="1"/>
</dbReference>
<feature type="region of interest" description="Disordered" evidence="10">
    <location>
        <begin position="506"/>
        <end position="530"/>
    </location>
</feature>
<reference evidence="12 13" key="1">
    <citation type="submission" date="2021-05" db="EMBL/GenBank/DDBJ databases">
        <authorList>
            <person name="Zahm M."/>
            <person name="Klopp C."/>
            <person name="Cabau C."/>
            <person name="Kuhl H."/>
            <person name="Suciu R."/>
            <person name="Ciorpac M."/>
            <person name="Holostenco D."/>
            <person name="Gessner J."/>
            <person name="Wuertz S."/>
            <person name="Hohne C."/>
            <person name="Stock M."/>
            <person name="Gislard M."/>
            <person name="Lluch J."/>
            <person name="Milhes M."/>
            <person name="Lampietro C."/>
            <person name="Lopez Roques C."/>
            <person name="Donnadieu C."/>
            <person name="Du K."/>
            <person name="Schartl M."/>
            <person name="Guiguen Y."/>
        </authorList>
    </citation>
    <scope>NUCLEOTIDE SEQUENCE [LARGE SCALE GENOMIC DNA]</scope>
    <source>
        <strain evidence="12">Hh-F2</strain>
        <tissue evidence="12">Blood</tissue>
    </source>
</reference>
<protein>
    <recommendedName>
        <fullName evidence="9">Beta-1,4-N-acetylgalactosaminyltransferase</fullName>
        <ecNumber evidence="9">2.4.1.244</ecNumber>
    </recommendedName>
</protein>
<keyword evidence="13" id="KW-1185">Reference proteome</keyword>
<keyword evidence="5 9" id="KW-0735">Signal-anchor</keyword>
<dbReference type="InterPro" id="IPR008428">
    <property type="entry name" value="Chond_GalNAc"/>
</dbReference>
<gene>
    <name evidence="12" type="ORF">HHUSO_G15927</name>
</gene>
<keyword evidence="3 9" id="KW-0808">Transferase</keyword>
<comment type="catalytic activity">
    <reaction evidence="9">
        <text>an N-acetyl-beta-D-glucosaminyl derivative + UDP-N-acetyl-alpha-D-galactosamine = an N-acetyl-beta-D-galactosaminyl-(1-&gt;4)-N-acetyl-beta-D-glucosaminyl derivative + UDP + H(+)</text>
        <dbReference type="Rhea" id="RHEA:20493"/>
        <dbReference type="ChEBI" id="CHEBI:15378"/>
        <dbReference type="ChEBI" id="CHEBI:58223"/>
        <dbReference type="ChEBI" id="CHEBI:61631"/>
        <dbReference type="ChEBI" id="CHEBI:67138"/>
        <dbReference type="ChEBI" id="CHEBI:138027"/>
        <dbReference type="EC" id="2.4.1.244"/>
    </reaction>
</comment>
<keyword evidence="8" id="KW-0472">Membrane</keyword>
<evidence type="ECO:0000256" key="6">
    <source>
        <dbReference type="ARBA" id="ARBA00022989"/>
    </source>
</evidence>
<keyword evidence="4" id="KW-0812">Transmembrane</keyword>
<evidence type="ECO:0000256" key="2">
    <source>
        <dbReference type="ARBA" id="ARBA00009239"/>
    </source>
</evidence>
<dbReference type="EC" id="2.4.1.244" evidence="9"/>
<evidence type="ECO:0000313" key="12">
    <source>
        <dbReference type="EMBL" id="KAK6482829.1"/>
    </source>
</evidence>
<evidence type="ECO:0000259" key="11">
    <source>
        <dbReference type="PROSITE" id="PS51820"/>
    </source>
</evidence>
<dbReference type="InterPro" id="IPR051227">
    <property type="entry name" value="CS_glycosyltransferase"/>
</dbReference>
<comment type="function">
    <text evidence="9">Transfers N-acetylgalactosamine (GalNAc) from UDP-GalNAc to N-acetylglucosamine-beta-benzyl with a beta-1,4-linkage to form N,N'-diacetyllactosediamine, GalNAc-beta-1,4-GlcNAc structures in N-linked glycans and probably O-linked glycans.</text>
</comment>
<dbReference type="InterPro" id="IPR029044">
    <property type="entry name" value="Nucleotide-diphossugar_trans"/>
</dbReference>
<evidence type="ECO:0000256" key="4">
    <source>
        <dbReference type="ARBA" id="ARBA00022692"/>
    </source>
</evidence>
<evidence type="ECO:0000256" key="10">
    <source>
        <dbReference type="SAM" id="MobiDB-lite"/>
    </source>
</evidence>
<dbReference type="Pfam" id="PF05679">
    <property type="entry name" value="CHGN"/>
    <property type="match status" value="1"/>
</dbReference>
<dbReference type="PROSITE" id="PS51820">
    <property type="entry name" value="PA14"/>
    <property type="match status" value="1"/>
</dbReference>
<dbReference type="SMART" id="SM00758">
    <property type="entry name" value="PA14"/>
    <property type="match status" value="1"/>
</dbReference>
<comment type="similarity">
    <text evidence="2 9">Belongs to the chondroitin N-acetylgalactosaminyltransferase family.</text>
</comment>
<dbReference type="PANTHER" id="PTHR12369:SF15">
    <property type="entry name" value="BETA-1,4-N-ACETYLGALACTOSAMINYLTRANSFERASE 3"/>
    <property type="match status" value="1"/>
</dbReference>
<evidence type="ECO:0000313" key="13">
    <source>
        <dbReference type="Proteomes" id="UP001369086"/>
    </source>
</evidence>
<dbReference type="Proteomes" id="UP001369086">
    <property type="component" value="Unassembled WGS sequence"/>
</dbReference>
<organism evidence="12 13">
    <name type="scientific">Huso huso</name>
    <name type="common">Beluga</name>
    <name type="synonym">Acipenser huso</name>
    <dbReference type="NCBI Taxonomy" id="61971"/>
    <lineage>
        <taxon>Eukaryota</taxon>
        <taxon>Metazoa</taxon>
        <taxon>Chordata</taxon>
        <taxon>Craniata</taxon>
        <taxon>Vertebrata</taxon>
        <taxon>Euteleostomi</taxon>
        <taxon>Actinopterygii</taxon>
        <taxon>Chondrostei</taxon>
        <taxon>Acipenseriformes</taxon>
        <taxon>Acipenseridae</taxon>
        <taxon>Huso</taxon>
    </lineage>
</organism>
<dbReference type="InterPro" id="IPR011658">
    <property type="entry name" value="PA14_dom"/>
</dbReference>
<evidence type="ECO:0000256" key="7">
    <source>
        <dbReference type="ARBA" id="ARBA00023034"/>
    </source>
</evidence>
<comment type="caution">
    <text evidence="12">The sequence shown here is derived from an EMBL/GenBank/DDBJ whole genome shotgun (WGS) entry which is preliminary data.</text>
</comment>
<evidence type="ECO:0000256" key="9">
    <source>
        <dbReference type="RuleBase" id="RU364016"/>
    </source>
</evidence>
<dbReference type="EMBL" id="JAHFZB010000013">
    <property type="protein sequence ID" value="KAK6482829.1"/>
    <property type="molecule type" value="Genomic_DNA"/>
</dbReference>
<sequence length="953" mass="110560">MFWFFPLKKLKKHFKFVFFGIVLVLGLLAAYLESTATAAGNPHTRNPVLLMKVQSDQQHREENKEPHTAQWKNLEQRWSPEFRGQANLHIFEDWCGSSVEQLRKNLHFPLYPHKRTTVRKLAVAPRWTDYGLRIFGYIHPYKEGEFQFAVASDDNSEFWLSRNEKPEELQLLAFVGKRGREWTAPGEYGKYQSQISQPVHLSMKRYYFEVLHKQDGGGTDHVEVAWRLRQAGSQFTLISSRSLSLYTNESSLLLDEVLHIPQSPASHRRAVWHSTHTAEMLKPDPRDSFHLLPFIKESHLEQVLPDCIYSPSYLLSPGSPLMRYQGLHFVHLSYVYPNDYTRLTHMEAENKCFYHGDGYHSDRSGFSRFMRMDPPMRPKQRRVSWPGWEGPGGILPDSEEQLFEYVDQEVLERQSLGLGQRIQGQREKEAELERQRKGERQVEVEKQAQKAVRPRQRTRVRQGEGVRRRGGVKQREGVQEAVKEERLKSVKHVDYGDDFDDYTSKRRSKLHSVRGEGVPTQNKRRRRTAAAPGVKPILIPVNLRLKYKDLAPTARARSLQTMQKMVKRGAAGKHQEILLLQGDWEQEDYRNELFINPAFYDQAVDWEQTFDVKKLDFAGQRSDWMDLHCNVSGNLVLSETEALGVVRSYMEKLNARNKGLYSLKRVVNVEKRLDAVQGSRYLLDLELLEGGARMVRLSQFVFALNPLPLARGGSPRLRPRPNPPPPREPLLCRPLGLTRRNEVMVHFIVPVKDQARWVQQFITDMEELYRETGDENFNVIITDYSSTDMDVERALRRAALPRFQYVKLGGNFERSAGLQAGINLIQDNSSIVFLCDLHIHFPASILDSIRKHCVEGRLVFAPIVLRMDCGASAQEPDGYWEVNGFGLLGLYKSDLDSVGGMNTREFRDRWGGEDWELLDRIVQAGLDVERIYLRKFFHHFHSKRGMWNRRVRS</sequence>
<feature type="compositionally biased region" description="Basic and acidic residues" evidence="10">
    <location>
        <begin position="424"/>
        <end position="448"/>
    </location>
</feature>
<evidence type="ECO:0000256" key="8">
    <source>
        <dbReference type="ARBA" id="ARBA00023136"/>
    </source>
</evidence>
<dbReference type="InterPro" id="IPR037524">
    <property type="entry name" value="PA14/GLEYA"/>
</dbReference>
<evidence type="ECO:0000256" key="5">
    <source>
        <dbReference type="ARBA" id="ARBA00022968"/>
    </source>
</evidence>
<feature type="domain" description="PA14" evidence="11">
    <location>
        <begin position="81"/>
        <end position="242"/>
    </location>
</feature>
<accession>A0ABR0ZDE8</accession>
<evidence type="ECO:0000256" key="3">
    <source>
        <dbReference type="ARBA" id="ARBA00022679"/>
    </source>
</evidence>
<feature type="compositionally biased region" description="Basic and acidic residues" evidence="10">
    <location>
        <begin position="461"/>
        <end position="480"/>
    </location>
</feature>
<keyword evidence="7 9" id="KW-0333">Golgi apparatus</keyword>
<name>A0ABR0ZDE8_HUSHU</name>
<proteinExistence type="inferred from homology"/>
<evidence type="ECO:0000256" key="1">
    <source>
        <dbReference type="ARBA" id="ARBA00004447"/>
    </source>
</evidence>
<feature type="region of interest" description="Disordered" evidence="10">
    <location>
        <begin position="422"/>
        <end position="480"/>
    </location>
</feature>
<dbReference type="PANTHER" id="PTHR12369">
    <property type="entry name" value="CHONDROITIN SYNTHASE"/>
    <property type="match status" value="1"/>
</dbReference>